<evidence type="ECO:0000256" key="3">
    <source>
        <dbReference type="ARBA" id="ARBA00022676"/>
    </source>
</evidence>
<evidence type="ECO:0000313" key="10">
    <source>
        <dbReference type="EMBL" id="HCO23135.1"/>
    </source>
</evidence>
<feature type="transmembrane region" description="Helical" evidence="8">
    <location>
        <begin position="448"/>
        <end position="469"/>
    </location>
</feature>
<keyword evidence="4" id="KW-0808">Transferase</keyword>
<keyword evidence="5 8" id="KW-0812">Transmembrane</keyword>
<dbReference type="Pfam" id="PF13231">
    <property type="entry name" value="PMT_2"/>
    <property type="match status" value="1"/>
</dbReference>
<keyword evidence="2" id="KW-1003">Cell membrane</keyword>
<organism evidence="10 11">
    <name type="scientific">Gimesia maris</name>
    <dbReference type="NCBI Taxonomy" id="122"/>
    <lineage>
        <taxon>Bacteria</taxon>
        <taxon>Pseudomonadati</taxon>
        <taxon>Planctomycetota</taxon>
        <taxon>Planctomycetia</taxon>
        <taxon>Planctomycetales</taxon>
        <taxon>Planctomycetaceae</taxon>
        <taxon>Gimesia</taxon>
    </lineage>
</organism>
<feature type="transmembrane region" description="Helical" evidence="8">
    <location>
        <begin position="216"/>
        <end position="235"/>
    </location>
</feature>
<evidence type="ECO:0000256" key="4">
    <source>
        <dbReference type="ARBA" id="ARBA00022679"/>
    </source>
</evidence>
<accession>A0A3D3R2V0</accession>
<dbReference type="PANTHER" id="PTHR33908">
    <property type="entry name" value="MANNOSYLTRANSFERASE YKCB-RELATED"/>
    <property type="match status" value="1"/>
</dbReference>
<dbReference type="InterPro" id="IPR050297">
    <property type="entry name" value="LipidA_mod_glycosyltrf_83"/>
</dbReference>
<comment type="caution">
    <text evidence="10">The sequence shown here is derived from an EMBL/GenBank/DDBJ whole genome shotgun (WGS) entry which is preliminary data.</text>
</comment>
<proteinExistence type="predicted"/>
<dbReference type="Proteomes" id="UP000263642">
    <property type="component" value="Unassembled WGS sequence"/>
</dbReference>
<keyword evidence="3" id="KW-0328">Glycosyltransferase</keyword>
<dbReference type="GO" id="GO:0005886">
    <property type="term" value="C:plasma membrane"/>
    <property type="evidence" value="ECO:0007669"/>
    <property type="project" value="UniProtKB-SubCell"/>
</dbReference>
<evidence type="ECO:0000256" key="5">
    <source>
        <dbReference type="ARBA" id="ARBA00022692"/>
    </source>
</evidence>
<comment type="subcellular location">
    <subcellularLocation>
        <location evidence="1">Cell membrane</location>
        <topology evidence="1">Multi-pass membrane protein</topology>
    </subcellularLocation>
</comment>
<sequence>MARLKQTDQKSTSIPQPEKIVVALILLVGCLLRVLFLSSSGVEHFDEGVYASNLWFSAEQGAEYPGRFYYAPPLFPFLIEWSMIFLGSGPLGVFLPSLLFGMLTVLVIWWVARVWFGPAAGLVALTLASLSDLHLLYSRVALTDVGLGFCLLLAVYLTWKSFISVDWKWPLLAGIVTGAGWSIKYNGWLPLVVGLSGLIPWVLFRRRQLQRPASYFLRWLVVVIVAFLVWSPVLIGLQKSGGYSVVAANHSRYVVGFSGWFHSFWRQWQNHRLLEGTSGFLSLGLVCLALCLLCVCSRISKSGNQPAEISDSQTPGSTWNLTLFGLFAATPVLLSAFVGISPVLGLLASAGILLQLFLPAGRFRLPLSTGQVQVSDDELNRELAAWLLAAWFCGLLLATPLYYPYPRLTIPWTISAWLGTAAFAGWLEQRAGGSLFELFQSSTGSGRHRFRISPAVGVVAVAALLVVAFKPWTMVAWQTRDDLEAIAQNILADLRSQSDSSSENAILYTYAEPALFFNIQSQGHPLTGPVADLEFLNSLSPQNSAYLIVGPHAATDPDFQKQFNAVRERFQLVHSYDYSPSLLVRLNQSSPGEASETEPVLLYRAR</sequence>
<name>A0A3D3R2V0_9PLAN</name>
<feature type="transmembrane region" description="Helical" evidence="8">
    <location>
        <begin position="145"/>
        <end position="165"/>
    </location>
</feature>
<feature type="transmembrane region" description="Helical" evidence="8">
    <location>
        <begin position="280"/>
        <end position="300"/>
    </location>
</feature>
<dbReference type="PROSITE" id="PS51257">
    <property type="entry name" value="PROKAR_LIPOPROTEIN"/>
    <property type="match status" value="1"/>
</dbReference>
<evidence type="ECO:0000256" key="8">
    <source>
        <dbReference type="SAM" id="Phobius"/>
    </source>
</evidence>
<dbReference type="PANTHER" id="PTHR33908:SF11">
    <property type="entry name" value="MEMBRANE PROTEIN"/>
    <property type="match status" value="1"/>
</dbReference>
<dbReference type="EMBL" id="DQAY01000053">
    <property type="protein sequence ID" value="HCO23135.1"/>
    <property type="molecule type" value="Genomic_DNA"/>
</dbReference>
<keyword evidence="6 8" id="KW-1133">Transmembrane helix</keyword>
<reference evidence="10 11" key="1">
    <citation type="journal article" date="2018" name="Nat. Biotechnol.">
        <title>A standardized bacterial taxonomy based on genome phylogeny substantially revises the tree of life.</title>
        <authorList>
            <person name="Parks D.H."/>
            <person name="Chuvochina M."/>
            <person name="Waite D.W."/>
            <person name="Rinke C."/>
            <person name="Skarshewski A."/>
            <person name="Chaumeil P.A."/>
            <person name="Hugenholtz P."/>
        </authorList>
    </citation>
    <scope>NUCLEOTIDE SEQUENCE [LARGE SCALE GENOMIC DNA]</scope>
    <source>
        <strain evidence="10">UBA9375</strain>
    </source>
</reference>
<evidence type="ECO:0000256" key="6">
    <source>
        <dbReference type="ARBA" id="ARBA00022989"/>
    </source>
</evidence>
<gene>
    <name evidence="10" type="ORF">DIT97_08775</name>
</gene>
<feature type="domain" description="Glycosyltransferase RgtA/B/C/D-like" evidence="9">
    <location>
        <begin position="72"/>
        <end position="230"/>
    </location>
</feature>
<dbReference type="GO" id="GO:0009103">
    <property type="term" value="P:lipopolysaccharide biosynthetic process"/>
    <property type="evidence" value="ECO:0007669"/>
    <property type="project" value="UniProtKB-ARBA"/>
</dbReference>
<feature type="transmembrane region" description="Helical" evidence="8">
    <location>
        <begin position="20"/>
        <end position="38"/>
    </location>
</feature>
<dbReference type="AlphaFoldDB" id="A0A3D3R2V0"/>
<evidence type="ECO:0000313" key="11">
    <source>
        <dbReference type="Proteomes" id="UP000263642"/>
    </source>
</evidence>
<dbReference type="GO" id="GO:0016763">
    <property type="term" value="F:pentosyltransferase activity"/>
    <property type="evidence" value="ECO:0007669"/>
    <property type="project" value="TreeGrafter"/>
</dbReference>
<dbReference type="InterPro" id="IPR038731">
    <property type="entry name" value="RgtA/B/C-like"/>
</dbReference>
<protein>
    <recommendedName>
        <fullName evidence="9">Glycosyltransferase RgtA/B/C/D-like domain-containing protein</fullName>
    </recommendedName>
</protein>
<evidence type="ECO:0000256" key="7">
    <source>
        <dbReference type="ARBA" id="ARBA00023136"/>
    </source>
</evidence>
<feature type="transmembrane region" description="Helical" evidence="8">
    <location>
        <begin position="383"/>
        <end position="403"/>
    </location>
</feature>
<keyword evidence="7 8" id="KW-0472">Membrane</keyword>
<evidence type="ECO:0000259" key="9">
    <source>
        <dbReference type="Pfam" id="PF13231"/>
    </source>
</evidence>
<evidence type="ECO:0000256" key="2">
    <source>
        <dbReference type="ARBA" id="ARBA00022475"/>
    </source>
</evidence>
<evidence type="ECO:0000256" key="1">
    <source>
        <dbReference type="ARBA" id="ARBA00004651"/>
    </source>
</evidence>